<dbReference type="OrthoDB" id="329835at2759"/>
<keyword evidence="1" id="KW-0812">Transmembrane</keyword>
<feature type="domain" description="Carrier" evidence="2">
    <location>
        <begin position="30"/>
        <end position="82"/>
    </location>
</feature>
<dbReference type="Gene3D" id="1.10.1200.10">
    <property type="entry name" value="ACP-like"/>
    <property type="match status" value="1"/>
</dbReference>
<dbReference type="InterPro" id="IPR029058">
    <property type="entry name" value="AB_hydrolase_fold"/>
</dbReference>
<reference evidence="3 4" key="1">
    <citation type="submission" date="2019-01" db="EMBL/GenBank/DDBJ databases">
        <authorList>
            <person name="Sayadi A."/>
        </authorList>
    </citation>
    <scope>NUCLEOTIDE SEQUENCE [LARGE SCALE GENOMIC DNA]</scope>
</reference>
<dbReference type="InterPro" id="IPR036736">
    <property type="entry name" value="ACP-like_sf"/>
</dbReference>
<name>A0A653BSX3_CALMS</name>
<accession>A0A653BSX3</accession>
<feature type="non-terminal residue" evidence="3">
    <location>
        <position position="1"/>
    </location>
</feature>
<proteinExistence type="predicted"/>
<gene>
    <name evidence="3" type="ORF">CALMAC_LOCUS3333</name>
</gene>
<dbReference type="SUPFAM" id="SSF47336">
    <property type="entry name" value="ACP-like"/>
    <property type="match status" value="1"/>
</dbReference>
<feature type="non-terminal residue" evidence="3">
    <location>
        <position position="199"/>
    </location>
</feature>
<dbReference type="EMBL" id="CAACVG010004520">
    <property type="protein sequence ID" value="VEN38431.1"/>
    <property type="molecule type" value="Genomic_DNA"/>
</dbReference>
<dbReference type="InterPro" id="IPR009081">
    <property type="entry name" value="PP-bd_ACP"/>
</dbReference>
<evidence type="ECO:0000313" key="4">
    <source>
        <dbReference type="Proteomes" id="UP000410492"/>
    </source>
</evidence>
<evidence type="ECO:0000313" key="3">
    <source>
        <dbReference type="EMBL" id="VEN38431.1"/>
    </source>
</evidence>
<sequence length="199" mass="22339">WRSVHEPFIFLVFFVTIPSFIAGLLTILPLGVEDHKSISLHSTLPELGMDSMTSVEIKQTLEREFEIFLSSKDIRSLTLARLKEIEMEKYETDSSNKSPATAMSQETALGLDQVLRILGDEEESRRTCLRLESRLQEDQSGPTVFFLPGTEGFAKVMCNLASGLHAHVIALQYTHDMKFETIQDMAKSLTTVGVPSYLP</sequence>
<dbReference type="AlphaFoldDB" id="A0A653BSX3"/>
<protein>
    <recommendedName>
        <fullName evidence="2">Carrier domain-containing protein</fullName>
    </recommendedName>
</protein>
<keyword evidence="1" id="KW-1133">Transmembrane helix</keyword>
<dbReference type="Pfam" id="PF00550">
    <property type="entry name" value="PP-binding"/>
    <property type="match status" value="1"/>
</dbReference>
<keyword evidence="4" id="KW-1185">Reference proteome</keyword>
<keyword evidence="1" id="KW-0472">Membrane</keyword>
<feature type="transmembrane region" description="Helical" evidence="1">
    <location>
        <begin position="7"/>
        <end position="32"/>
    </location>
</feature>
<dbReference type="SUPFAM" id="SSF53474">
    <property type="entry name" value="alpha/beta-Hydrolases"/>
    <property type="match status" value="1"/>
</dbReference>
<evidence type="ECO:0000256" key="1">
    <source>
        <dbReference type="SAM" id="Phobius"/>
    </source>
</evidence>
<dbReference type="Proteomes" id="UP000410492">
    <property type="component" value="Unassembled WGS sequence"/>
</dbReference>
<dbReference type="Gene3D" id="3.40.50.1820">
    <property type="entry name" value="alpha/beta hydrolase"/>
    <property type="match status" value="1"/>
</dbReference>
<evidence type="ECO:0000259" key="2">
    <source>
        <dbReference type="Pfam" id="PF00550"/>
    </source>
</evidence>
<organism evidence="3 4">
    <name type="scientific">Callosobruchus maculatus</name>
    <name type="common">Southern cowpea weevil</name>
    <name type="synonym">Pulse bruchid</name>
    <dbReference type="NCBI Taxonomy" id="64391"/>
    <lineage>
        <taxon>Eukaryota</taxon>
        <taxon>Metazoa</taxon>
        <taxon>Ecdysozoa</taxon>
        <taxon>Arthropoda</taxon>
        <taxon>Hexapoda</taxon>
        <taxon>Insecta</taxon>
        <taxon>Pterygota</taxon>
        <taxon>Neoptera</taxon>
        <taxon>Endopterygota</taxon>
        <taxon>Coleoptera</taxon>
        <taxon>Polyphaga</taxon>
        <taxon>Cucujiformia</taxon>
        <taxon>Chrysomeloidea</taxon>
        <taxon>Chrysomelidae</taxon>
        <taxon>Bruchinae</taxon>
        <taxon>Bruchini</taxon>
        <taxon>Callosobruchus</taxon>
    </lineage>
</organism>